<reference evidence="3" key="1">
    <citation type="journal article" date="2019" name="Int. J. Syst. Evol. Microbiol.">
        <title>The Global Catalogue of Microorganisms (GCM) 10K type strain sequencing project: providing services to taxonomists for standard genome sequencing and annotation.</title>
        <authorList>
            <consortium name="The Broad Institute Genomics Platform"/>
            <consortium name="The Broad Institute Genome Sequencing Center for Infectious Disease"/>
            <person name="Wu L."/>
            <person name="Ma J."/>
        </authorList>
    </citation>
    <scope>NUCLEOTIDE SEQUENCE [LARGE SCALE GENOMIC DNA]</scope>
    <source>
        <strain evidence="3">JCM 15921</strain>
    </source>
</reference>
<comment type="caution">
    <text evidence="2">The sequence shown here is derived from an EMBL/GenBank/DDBJ whole genome shotgun (WGS) entry which is preliminary data.</text>
</comment>
<proteinExistence type="predicted"/>
<gene>
    <name evidence="2" type="ORF">GCM10009825_07940</name>
</gene>
<name>A0ABP5K7Y4_9MICC</name>
<keyword evidence="3" id="KW-1185">Reference proteome</keyword>
<accession>A0ABP5K7Y4</accession>
<protein>
    <submittedName>
        <fullName evidence="2">Uncharacterized protein</fullName>
    </submittedName>
</protein>
<dbReference type="EMBL" id="BAAAQB010000010">
    <property type="protein sequence ID" value="GAA2128513.1"/>
    <property type="molecule type" value="Genomic_DNA"/>
</dbReference>
<sequence>MGEGKRGKPSSELERLQIFAQLATEYFRMVELFSADGGPVPREPAEPAEPVDSVDAAAAERTHWIELFRAVLLRKFIVPDEHVSLKLVVRALRLCNYAADARISEGADQAATLFTDGMIRGRQKLMSGLAPDDQDDAHDLFEDVLYGRLLHGDADRFRRSGWAEDYARLSTVAAGRFHAEHALRKALDVVSFGLAQDLLRPPDPGGDAGGASCADAGPGA</sequence>
<feature type="compositionally biased region" description="Low complexity" evidence="1">
    <location>
        <begin position="210"/>
        <end position="220"/>
    </location>
</feature>
<feature type="region of interest" description="Disordered" evidence="1">
    <location>
        <begin position="201"/>
        <end position="220"/>
    </location>
</feature>
<organism evidence="2 3">
    <name type="scientific">Arthrobacter humicola</name>
    <dbReference type="NCBI Taxonomy" id="409291"/>
    <lineage>
        <taxon>Bacteria</taxon>
        <taxon>Bacillati</taxon>
        <taxon>Actinomycetota</taxon>
        <taxon>Actinomycetes</taxon>
        <taxon>Micrococcales</taxon>
        <taxon>Micrococcaceae</taxon>
        <taxon>Arthrobacter</taxon>
    </lineage>
</organism>
<evidence type="ECO:0000313" key="3">
    <source>
        <dbReference type="Proteomes" id="UP001500102"/>
    </source>
</evidence>
<evidence type="ECO:0000313" key="2">
    <source>
        <dbReference type="EMBL" id="GAA2128513.1"/>
    </source>
</evidence>
<dbReference type="Proteomes" id="UP001500102">
    <property type="component" value="Unassembled WGS sequence"/>
</dbReference>
<dbReference type="RefSeq" id="WP_344362355.1">
    <property type="nucleotide sequence ID" value="NZ_BAAAQB010000010.1"/>
</dbReference>
<evidence type="ECO:0000256" key="1">
    <source>
        <dbReference type="SAM" id="MobiDB-lite"/>
    </source>
</evidence>